<comment type="caution">
    <text evidence="2">The sequence shown here is derived from an EMBL/GenBank/DDBJ whole genome shotgun (WGS) entry which is preliminary data.</text>
</comment>
<organism evidence="2 3">
    <name type="scientific">Anaerococcus hydrogenalis</name>
    <dbReference type="NCBI Taxonomy" id="33029"/>
    <lineage>
        <taxon>Bacteria</taxon>
        <taxon>Bacillati</taxon>
        <taxon>Bacillota</taxon>
        <taxon>Tissierellia</taxon>
        <taxon>Tissierellales</taxon>
        <taxon>Peptoniphilaceae</taxon>
        <taxon>Anaerococcus</taxon>
    </lineage>
</organism>
<dbReference type="Proteomes" id="UP000235658">
    <property type="component" value="Unassembled WGS sequence"/>
</dbReference>
<proteinExistence type="predicted"/>
<keyword evidence="1" id="KW-0472">Membrane</keyword>
<gene>
    <name evidence="2" type="ORF">CJ192_07085</name>
</gene>
<evidence type="ECO:0000313" key="2">
    <source>
        <dbReference type="EMBL" id="PMC81274.1"/>
    </source>
</evidence>
<dbReference type="GeneID" id="84578947"/>
<keyword evidence="1" id="KW-0812">Transmembrane</keyword>
<dbReference type="EMBL" id="PNHP01000004">
    <property type="protein sequence ID" value="PMC81274.1"/>
    <property type="molecule type" value="Genomic_DNA"/>
</dbReference>
<evidence type="ECO:0000256" key="1">
    <source>
        <dbReference type="SAM" id="Phobius"/>
    </source>
</evidence>
<dbReference type="RefSeq" id="WP_102198297.1">
    <property type="nucleotide sequence ID" value="NZ_CAUPDS010000003.1"/>
</dbReference>
<feature type="transmembrane region" description="Helical" evidence="1">
    <location>
        <begin position="7"/>
        <end position="25"/>
    </location>
</feature>
<feature type="transmembrane region" description="Helical" evidence="1">
    <location>
        <begin position="64"/>
        <end position="87"/>
    </location>
</feature>
<keyword evidence="1" id="KW-1133">Transmembrane helix</keyword>
<sequence length="88" mass="10282">MKKRLEIYIFLFAIIILIISIIVPYDSMEFIFGKGLRPLGFTSLYLCPICGIIGSIFSVKNKNYVFLFLNILLIFTFFFTNIIGYMIY</sequence>
<reference evidence="2 3" key="1">
    <citation type="submission" date="2017-09" db="EMBL/GenBank/DDBJ databases">
        <title>Bacterial strain isolated from the female urinary microbiota.</title>
        <authorList>
            <person name="Thomas-White K."/>
            <person name="Kumar N."/>
            <person name="Forster S."/>
            <person name="Putonti C."/>
            <person name="Lawley T."/>
            <person name="Wolfe A.J."/>
        </authorList>
    </citation>
    <scope>NUCLEOTIDE SEQUENCE [LARGE SCALE GENOMIC DNA]</scope>
    <source>
        <strain evidence="2 3">UMB0204</strain>
    </source>
</reference>
<dbReference type="AlphaFoldDB" id="A0A2N6UIB1"/>
<feature type="transmembrane region" description="Helical" evidence="1">
    <location>
        <begin position="37"/>
        <end position="57"/>
    </location>
</feature>
<accession>A0A2N6UIB1</accession>
<evidence type="ECO:0000313" key="3">
    <source>
        <dbReference type="Proteomes" id="UP000235658"/>
    </source>
</evidence>
<name>A0A2N6UIB1_9FIRM</name>
<protein>
    <submittedName>
        <fullName evidence="2">Uncharacterized protein</fullName>
    </submittedName>
</protein>